<comment type="caution">
    <text evidence="2">The sequence shown here is derived from an EMBL/GenBank/DDBJ whole genome shotgun (WGS) entry which is preliminary data.</text>
</comment>
<dbReference type="EMBL" id="JPVP01000046">
    <property type="protein sequence ID" value="KGR87556.1"/>
    <property type="molecule type" value="Genomic_DNA"/>
</dbReference>
<keyword evidence="3" id="KW-1185">Reference proteome</keyword>
<dbReference type="Pfam" id="PF06114">
    <property type="entry name" value="Peptidase_M78"/>
    <property type="match status" value="1"/>
</dbReference>
<dbReference type="PANTHER" id="PTHR43236">
    <property type="entry name" value="ANTITOXIN HIGA1"/>
    <property type="match status" value="1"/>
</dbReference>
<dbReference type="PANTHER" id="PTHR43236:SF2">
    <property type="entry name" value="BLL0069 PROTEIN"/>
    <property type="match status" value="1"/>
</dbReference>
<protein>
    <recommendedName>
        <fullName evidence="1">IrrE N-terminal-like domain-containing protein</fullName>
    </recommendedName>
</protein>
<accession>A0A0A3IS62</accession>
<evidence type="ECO:0000259" key="1">
    <source>
        <dbReference type="Pfam" id="PF06114"/>
    </source>
</evidence>
<feature type="domain" description="IrrE N-terminal-like" evidence="1">
    <location>
        <begin position="23"/>
        <end position="125"/>
    </location>
</feature>
<dbReference type="Gene3D" id="1.10.10.2910">
    <property type="match status" value="1"/>
</dbReference>
<evidence type="ECO:0000313" key="2">
    <source>
        <dbReference type="EMBL" id="KGR87556.1"/>
    </source>
</evidence>
<dbReference type="OrthoDB" id="9816277at2"/>
<organism evidence="2 3">
    <name type="scientific">Lysinibacillus odysseyi 34hs-1 = NBRC 100172</name>
    <dbReference type="NCBI Taxonomy" id="1220589"/>
    <lineage>
        <taxon>Bacteria</taxon>
        <taxon>Bacillati</taxon>
        <taxon>Bacillota</taxon>
        <taxon>Bacilli</taxon>
        <taxon>Bacillales</taxon>
        <taxon>Bacillaceae</taxon>
        <taxon>Lysinibacillus</taxon>
    </lineage>
</organism>
<dbReference type="STRING" id="1220589.CD32_03115"/>
<gene>
    <name evidence="2" type="ORF">CD32_03115</name>
</gene>
<dbReference type="InterPro" id="IPR010359">
    <property type="entry name" value="IrrE_HExxH"/>
</dbReference>
<reference evidence="2 3" key="1">
    <citation type="submission" date="2014-02" db="EMBL/GenBank/DDBJ databases">
        <title>Draft genome sequence of Lysinibacillus odysseyi NBRC 100172.</title>
        <authorList>
            <person name="Zhang F."/>
            <person name="Wang G."/>
            <person name="Zhang L."/>
        </authorList>
    </citation>
    <scope>NUCLEOTIDE SEQUENCE [LARGE SCALE GENOMIC DNA]</scope>
    <source>
        <strain evidence="2 3">NBRC 100172</strain>
    </source>
</reference>
<dbReference type="InterPro" id="IPR052345">
    <property type="entry name" value="Rad_response_metalloprotease"/>
</dbReference>
<dbReference type="AlphaFoldDB" id="A0A0A3IS62"/>
<proteinExistence type="predicted"/>
<dbReference type="Proteomes" id="UP000030437">
    <property type="component" value="Unassembled WGS sequence"/>
</dbReference>
<dbReference type="RefSeq" id="WP_036151126.1">
    <property type="nucleotide sequence ID" value="NZ_AVCX01000017.1"/>
</dbReference>
<name>A0A0A3IS62_9BACI</name>
<dbReference type="eggNOG" id="COG2856">
    <property type="taxonomic scope" value="Bacteria"/>
</dbReference>
<evidence type="ECO:0000313" key="3">
    <source>
        <dbReference type="Proteomes" id="UP000030437"/>
    </source>
</evidence>
<sequence length="150" mass="17332">MLIKDKVKYLIEKYDTNCPFEIAKAMGIYIEYENLGNVLGYYSKHFRVPIIHINENASCKIQRFICTHELGHAVLHPDTNTSFLKRHTLFSNEKIEIEANSFAIEFLLPDELFTDQTNSYFTIYDAIEANGIPPQLVALKNIDGKIFIKK</sequence>